<dbReference type="AlphaFoldDB" id="A0AAX1UPV8"/>
<dbReference type="PANTHER" id="PTHR10091:SF49">
    <property type="entry name" value="ALDOSE 1-EPIMERASE"/>
    <property type="match status" value="1"/>
</dbReference>
<dbReference type="Gene3D" id="2.70.98.10">
    <property type="match status" value="1"/>
</dbReference>
<name>A0AAX1UPV8_CERSP</name>
<dbReference type="InterPro" id="IPR008183">
    <property type="entry name" value="Aldose_1/G6P_1-epimerase"/>
</dbReference>
<evidence type="ECO:0000256" key="2">
    <source>
        <dbReference type="ARBA" id="ARBA00023235"/>
    </source>
</evidence>
<sequence>MTLTRFGTAPDGRAVHRIALAAGDLRLALLDRGAILQDLRLAGIDWPLTAGAADLAAYLGPLRWFGAIVGPVANRIGGARACIDGRPTRFVPNEGQTLLHSGAAGTHARHWQPVEIEAGRALLRLDLAAGIDGFPGNRRIEAEFVLDPPATLRLILTAVTDAPTLMNLANHSYWTLDPEPGIGGQHLRIAAEHWLPVEAGLPTGEIRPVSRAMDFRAGRPLGETEGIDHNFCLASAPRDLTEVARLTGRSGVRLTLATTAPGLQVYTGREIDSGPFAGHGGRPLRAFDAIALEPQLWPDAPNRPEFPPITLAPGETFRQETRFSFSA</sequence>
<keyword evidence="2" id="KW-0413">Isomerase</keyword>
<dbReference type="SUPFAM" id="SSF74650">
    <property type="entry name" value="Galactose mutarotase-like"/>
    <property type="match status" value="1"/>
</dbReference>
<evidence type="ECO:0000313" key="4">
    <source>
        <dbReference type="EMBL" id="RHZ97619.1"/>
    </source>
</evidence>
<comment type="caution">
    <text evidence="4">The sequence shown here is derived from an EMBL/GenBank/DDBJ whole genome shotgun (WGS) entry which is preliminary data.</text>
</comment>
<evidence type="ECO:0000313" key="5">
    <source>
        <dbReference type="Proteomes" id="UP000266305"/>
    </source>
</evidence>
<dbReference type="Proteomes" id="UP000266305">
    <property type="component" value="Unassembled WGS sequence"/>
</dbReference>
<protein>
    <submittedName>
        <fullName evidence="4">Galactose mutarotase</fullName>
    </submittedName>
</protein>
<dbReference type="CDD" id="cd09019">
    <property type="entry name" value="galactose_mutarotase_like"/>
    <property type="match status" value="1"/>
</dbReference>
<dbReference type="Pfam" id="PF01263">
    <property type="entry name" value="Aldose_epim"/>
    <property type="match status" value="1"/>
</dbReference>
<dbReference type="EMBL" id="QWGP01000003">
    <property type="protein sequence ID" value="RHZ97619.1"/>
    <property type="molecule type" value="Genomic_DNA"/>
</dbReference>
<gene>
    <name evidence="4" type="ORF">D1114_04690</name>
</gene>
<dbReference type="InterPro" id="IPR047215">
    <property type="entry name" value="Galactose_mutarotase-like"/>
</dbReference>
<keyword evidence="3" id="KW-0119">Carbohydrate metabolism</keyword>
<reference evidence="4 5" key="1">
    <citation type="submission" date="2018-08" db="EMBL/GenBank/DDBJ databases">
        <title>Draft genome sequence of Rhodobacter sphaeroides FY.</title>
        <authorList>
            <person name="Rayyan A."/>
            <person name="Meyer T.E."/>
            <person name="Kyndt J.A."/>
        </authorList>
    </citation>
    <scope>NUCLEOTIDE SEQUENCE [LARGE SCALE GENOMIC DNA]</scope>
    <source>
        <strain evidence="4 5">FY</strain>
    </source>
</reference>
<comment type="similarity">
    <text evidence="1">Belongs to the aldose epimerase family.</text>
</comment>
<dbReference type="InterPro" id="IPR011013">
    <property type="entry name" value="Gal_mutarotase_sf_dom"/>
</dbReference>
<dbReference type="PANTHER" id="PTHR10091">
    <property type="entry name" value="ALDOSE-1-EPIMERASE"/>
    <property type="match status" value="1"/>
</dbReference>
<dbReference type="GO" id="GO:0006006">
    <property type="term" value="P:glucose metabolic process"/>
    <property type="evidence" value="ECO:0007669"/>
    <property type="project" value="TreeGrafter"/>
</dbReference>
<evidence type="ECO:0000256" key="1">
    <source>
        <dbReference type="ARBA" id="ARBA00006206"/>
    </source>
</evidence>
<evidence type="ECO:0000256" key="3">
    <source>
        <dbReference type="ARBA" id="ARBA00023277"/>
    </source>
</evidence>
<dbReference type="GO" id="GO:0004034">
    <property type="term" value="F:aldose 1-epimerase activity"/>
    <property type="evidence" value="ECO:0007669"/>
    <property type="project" value="TreeGrafter"/>
</dbReference>
<dbReference type="GO" id="GO:0033499">
    <property type="term" value="P:galactose catabolic process via UDP-galactose, Leloir pathway"/>
    <property type="evidence" value="ECO:0007669"/>
    <property type="project" value="TreeGrafter"/>
</dbReference>
<dbReference type="InterPro" id="IPR014718">
    <property type="entry name" value="GH-type_carb-bd"/>
</dbReference>
<organism evidence="4 5">
    <name type="scientific">Cereibacter sphaeroides</name>
    <name type="common">Rhodobacter sphaeroides</name>
    <dbReference type="NCBI Taxonomy" id="1063"/>
    <lineage>
        <taxon>Bacteria</taxon>
        <taxon>Pseudomonadati</taxon>
        <taxon>Pseudomonadota</taxon>
        <taxon>Alphaproteobacteria</taxon>
        <taxon>Rhodobacterales</taxon>
        <taxon>Paracoccaceae</taxon>
        <taxon>Cereibacter</taxon>
    </lineage>
</organism>
<dbReference type="RefSeq" id="WP_118999428.1">
    <property type="nucleotide sequence ID" value="NZ_QWGP01000003.1"/>
</dbReference>
<proteinExistence type="inferred from homology"/>
<accession>A0AAX1UPV8</accession>
<dbReference type="GO" id="GO:0030246">
    <property type="term" value="F:carbohydrate binding"/>
    <property type="evidence" value="ECO:0007669"/>
    <property type="project" value="InterPro"/>
</dbReference>